<protein>
    <submittedName>
        <fullName evidence="1">Uncharacterized protein</fullName>
    </submittedName>
</protein>
<name>A0A1P8DQQ8_VIBPH</name>
<proteinExistence type="predicted"/>
<organism evidence="1">
    <name type="scientific">Vibrio parahaemolyticus</name>
    <dbReference type="NCBI Taxonomy" id="670"/>
    <lineage>
        <taxon>Bacteria</taxon>
        <taxon>Pseudomonadati</taxon>
        <taxon>Pseudomonadota</taxon>
        <taxon>Gammaproteobacteria</taxon>
        <taxon>Vibrionales</taxon>
        <taxon>Vibrionaceae</taxon>
        <taxon>Vibrio</taxon>
    </lineage>
</organism>
<dbReference type="AlphaFoldDB" id="A0A1P8DQQ8"/>
<reference evidence="1" key="1">
    <citation type="submission" date="2016-10" db="EMBL/GenBank/DDBJ databases">
        <title>Evolution and Comparative Genomics of Conjugative MDR Plasmids in Vibrio species.</title>
        <authorList>
            <person name="Li R."/>
            <person name="Ye L."/>
            <person name="Wong M.Ho.Yin."/>
            <person name="Zheng Z."/>
            <person name="Chan E.Wai.Chi."/>
            <person name="Chen S."/>
        </authorList>
    </citation>
    <scope>NUCLEOTIDE SEQUENCE</scope>
    <source>
        <plasmid evidence="1">pVPS62</plasmid>
    </source>
</reference>
<accession>A0A1P8DQQ8</accession>
<dbReference type="RefSeq" id="WP_101905901.1">
    <property type="nucleotide sequence ID" value="NZ_JAFLOD010000011.1"/>
</dbReference>
<sequence>MSDMEFTKYWTSERARKKQTALTKLSNGLLKEVIENPLATELFEPEEIEAMKVAAQALSQAKHKFAHIKEKKARIEKRKAQELAHMKSQCSKYATQVLESLNSDSDIFTKEQFCLWVTAAHFTRMRNIPESWELNINDNIENHYLDSDHTLRQRHIWTMREKAQRSFEEYLNQAWEFSFEKDSWVAKVPIKDAVANLLELTKSSEYSNVETRYAHLIETLETFNREVEARKRRKNIKSVF</sequence>
<dbReference type="EMBL" id="KX957971">
    <property type="protein sequence ID" value="APU91462.1"/>
    <property type="molecule type" value="Genomic_DNA"/>
</dbReference>
<geneLocation type="plasmid" evidence="1">
    <name>pVPS62</name>
</geneLocation>
<keyword evidence="1" id="KW-0614">Plasmid</keyword>
<evidence type="ECO:0000313" key="1">
    <source>
        <dbReference type="EMBL" id="APU91462.1"/>
    </source>
</evidence>